<organism evidence="1 2">
    <name type="scientific">Molossus molossus</name>
    <name type="common">Pallas' mastiff bat</name>
    <name type="synonym">Vespertilio molossus</name>
    <dbReference type="NCBI Taxonomy" id="27622"/>
    <lineage>
        <taxon>Eukaryota</taxon>
        <taxon>Metazoa</taxon>
        <taxon>Chordata</taxon>
        <taxon>Craniata</taxon>
        <taxon>Vertebrata</taxon>
        <taxon>Euteleostomi</taxon>
        <taxon>Mammalia</taxon>
        <taxon>Eutheria</taxon>
        <taxon>Laurasiatheria</taxon>
        <taxon>Chiroptera</taxon>
        <taxon>Yangochiroptera</taxon>
        <taxon>Molossidae</taxon>
        <taxon>Molossus</taxon>
    </lineage>
</organism>
<dbReference type="EMBL" id="JACASF010000004">
    <property type="protein sequence ID" value="KAF6480937.1"/>
    <property type="molecule type" value="Genomic_DNA"/>
</dbReference>
<reference evidence="1 2" key="1">
    <citation type="journal article" date="2020" name="Nature">
        <title>Six reference-quality genomes reveal evolution of bat adaptations.</title>
        <authorList>
            <person name="Jebb D."/>
            <person name="Huang Z."/>
            <person name="Pippel M."/>
            <person name="Hughes G.M."/>
            <person name="Lavrichenko K."/>
            <person name="Devanna P."/>
            <person name="Winkler S."/>
            <person name="Jermiin L.S."/>
            <person name="Skirmuntt E.C."/>
            <person name="Katzourakis A."/>
            <person name="Burkitt-Gray L."/>
            <person name="Ray D.A."/>
            <person name="Sullivan K.A.M."/>
            <person name="Roscito J.G."/>
            <person name="Kirilenko B.M."/>
            <person name="Davalos L.M."/>
            <person name="Corthals A.P."/>
            <person name="Power M.L."/>
            <person name="Jones G."/>
            <person name="Ransome R.D."/>
            <person name="Dechmann D.K.N."/>
            <person name="Locatelli A.G."/>
            <person name="Puechmaille S.J."/>
            <person name="Fedrigo O."/>
            <person name="Jarvis E.D."/>
            <person name="Hiller M."/>
            <person name="Vernes S.C."/>
            <person name="Myers E.W."/>
            <person name="Teeling E.C."/>
        </authorList>
    </citation>
    <scope>NUCLEOTIDE SEQUENCE [LARGE SCALE GENOMIC DNA]</scope>
    <source>
        <strain evidence="1">MMolMol1</strain>
        <tissue evidence="1">Muscle</tissue>
    </source>
</reference>
<dbReference type="AlphaFoldDB" id="A0A7J8I8P5"/>
<proteinExistence type="predicted"/>
<gene>
    <name evidence="1" type="ORF">HJG59_010721</name>
</gene>
<name>A0A7J8I8P5_MOLMO</name>
<sequence length="125" mass="13828">MHAARKCVRPTPKPCLSRCGHADGAADRCVVGKRRDVSSVTLHGVFSVIRISFSNVMTSALQVQPTCARVCRKAILHGRGNRRKTVVKARFSVSAGLHLPSTQRLKYVLDAESREFLKRNVSDSR</sequence>
<comment type="caution">
    <text evidence="1">The sequence shown here is derived from an EMBL/GenBank/DDBJ whole genome shotgun (WGS) entry which is preliminary data.</text>
</comment>
<dbReference type="InParanoid" id="A0A7J8I8P5"/>
<accession>A0A7J8I8P5</accession>
<evidence type="ECO:0000313" key="2">
    <source>
        <dbReference type="Proteomes" id="UP000550707"/>
    </source>
</evidence>
<dbReference type="Proteomes" id="UP000550707">
    <property type="component" value="Unassembled WGS sequence"/>
</dbReference>
<protein>
    <submittedName>
        <fullName evidence="1">Uncharacterized protein</fullName>
    </submittedName>
</protein>
<evidence type="ECO:0000313" key="1">
    <source>
        <dbReference type="EMBL" id="KAF6480937.1"/>
    </source>
</evidence>
<keyword evidence="2" id="KW-1185">Reference proteome</keyword>